<feature type="transmembrane region" description="Helical" evidence="17">
    <location>
        <begin position="708"/>
        <end position="732"/>
    </location>
</feature>
<keyword evidence="21" id="KW-1185">Reference proteome</keyword>
<gene>
    <name evidence="20" type="primary">100636865</name>
</gene>
<dbReference type="KEGG" id="aqu:100636865"/>
<accession>A0A1X7VCR1</accession>
<feature type="signal peptide" evidence="18">
    <location>
        <begin position="1"/>
        <end position="22"/>
    </location>
</feature>
<keyword evidence="14" id="KW-0753">Steroid metabolism</keyword>
<evidence type="ECO:0000256" key="2">
    <source>
        <dbReference type="ARBA" id="ARBA00005585"/>
    </source>
</evidence>
<evidence type="ECO:0000256" key="10">
    <source>
        <dbReference type="ARBA" id="ARBA00023136"/>
    </source>
</evidence>
<keyword evidence="11" id="KW-1015">Disulfide bond</keyword>
<organism evidence="20">
    <name type="scientific">Amphimedon queenslandica</name>
    <name type="common">Sponge</name>
    <dbReference type="NCBI Taxonomy" id="400682"/>
    <lineage>
        <taxon>Eukaryota</taxon>
        <taxon>Metazoa</taxon>
        <taxon>Porifera</taxon>
        <taxon>Demospongiae</taxon>
        <taxon>Heteroscleromorpha</taxon>
        <taxon>Haplosclerida</taxon>
        <taxon>Niphatidae</taxon>
        <taxon>Amphimedon</taxon>
    </lineage>
</organism>
<keyword evidence="7 17" id="KW-1133">Transmembrane helix</keyword>
<dbReference type="Pfam" id="PF22314">
    <property type="entry name" value="NPC1_MLD"/>
    <property type="match status" value="1"/>
</dbReference>
<dbReference type="FunFam" id="1.20.1640.10:FF:000008">
    <property type="entry name" value="NPC intracellular cholesterol transporter 1"/>
    <property type="match status" value="1"/>
</dbReference>
<comment type="subcellular location">
    <subcellularLocation>
        <location evidence="1">Endomembrane system</location>
        <topology evidence="1">Multi-pass membrane protein</topology>
    </subcellularLocation>
</comment>
<dbReference type="GO" id="GO:0016020">
    <property type="term" value="C:membrane"/>
    <property type="evidence" value="ECO:0007669"/>
    <property type="project" value="InterPro"/>
</dbReference>
<comment type="catalytic activity">
    <reaction evidence="15">
        <text>cholesterol(in) = cholesterol(out)</text>
        <dbReference type="Rhea" id="RHEA:39747"/>
        <dbReference type="ChEBI" id="CHEBI:16113"/>
    </reaction>
</comment>
<dbReference type="InterPro" id="IPR000731">
    <property type="entry name" value="SSD"/>
</dbReference>
<feature type="transmembrane region" description="Helical" evidence="17">
    <location>
        <begin position="738"/>
        <end position="760"/>
    </location>
</feature>
<feature type="region of interest" description="Disordered" evidence="16">
    <location>
        <begin position="1316"/>
        <end position="1359"/>
    </location>
</feature>
<dbReference type="GO" id="GO:0015918">
    <property type="term" value="P:sterol transport"/>
    <property type="evidence" value="ECO:0007669"/>
    <property type="project" value="UniProtKB-ARBA"/>
</dbReference>
<keyword evidence="6 18" id="KW-0732">Signal</keyword>
<feature type="domain" description="SSD" evidence="19">
    <location>
        <begin position="674"/>
        <end position="840"/>
    </location>
</feature>
<dbReference type="EnsemblMetazoa" id="Aqu2.1.37778_001">
    <property type="protein sequence ID" value="Aqu2.1.37778_001"/>
    <property type="gene ID" value="Aqu2.1.37778"/>
</dbReference>
<protein>
    <recommendedName>
        <fullName evidence="19">SSD domain-containing protein</fullName>
    </recommendedName>
</protein>
<feature type="transmembrane region" description="Helical" evidence="17">
    <location>
        <begin position="894"/>
        <end position="915"/>
    </location>
</feature>
<keyword evidence="5 17" id="KW-0812">Transmembrane</keyword>
<evidence type="ECO:0000256" key="11">
    <source>
        <dbReference type="ARBA" id="ARBA00023157"/>
    </source>
</evidence>
<dbReference type="PANTHER" id="PTHR45727">
    <property type="entry name" value="NPC INTRACELLULAR CHOLESTEROL TRANSPORTER 1"/>
    <property type="match status" value="1"/>
</dbReference>
<dbReference type="InParanoid" id="A0A1X7VCR1"/>
<sequence>MTLKLLTTFSLLALAFFSFTFASKKVPLCSGLPNQINYNDLHFESGEGRCTWYEQCAFNSLTQKPFNCYYNGPPKDPTSDKKFMDLLQKTCPYLVEDNPNPRVCCSMDQLADLATQTQVARSLFARCPACIDNFMKHFCSTTCDPDMSKFMKPIDKLGQSGVYNCTLTGTNTTVTYIDTVTVYYEDDYGQRIFNSCKNVVYPEQSGKVMDVLCGRKDCTAQLWFDFLGDPTLDFNEAPFTMLYSTADPGGNMTSLNRSLHTCYEKSKYQCSCSDCPDICPLPFVPEPSQYKLYAYTTITGSVGFLLTMMVSSACFIWGVYIFIHKRKGSDYEELDSSSSSLSINADEPNIDAPSRDDYEKTSLFCFTCILGSKLEYGIKKFFYLWGKIASKYWFIVIPVCLLLTGALSAGIVFFNVTTDPVKLWSAPNSQARTEKNYFDKNFSPFYRTEQVIIKVKPGKAYDYSLTVHGNADGLLLHCGPILDKDVFTEAFNLQEALMNITSNYTYANGTSVNVTLKDICFKPLYPDYDDCTIESVFNYFQNNRTRIEYSDGFGSDVYWNASFHVDYCSKNPTALLDSNYDEGQRIPCLGAYGGPIDPNTAFGDFEGTNYTTAKVLLITFVVNNHVDDEKNGMAEAWEKAYLDYLKSYKSNLIEVSFIAERAITDEINRESETDVATIAISYVVMFLYIAIFLGHIRTLKTFFIDLKLMLGLFGVFIVLLAVLSSIGFLSYARVEGSLIILEVVPFLVLAVGVDNLFIMVHSYERKRSKSPGLPVEELVGRALSDVSPSLLLTATSESAAFLLGAVSSMPAVRSFSLYAGVAVFINFLLQITAFVSVMALDGMRQARYRFDILCCFKIDKSSLPDVREKPSLLFLFMKKIWTRYVVLHPLARPIWMLVFGLSFFASLASIPWVSVGLDQRQALPKDSYLQDYFSDMNAYLHIGPPVYFVIKDGFNYTDVHQQNKICTGADCEEMSYGTIITIASRISNHTRIAEPPSIWLDAYFEWLDPTSTCCGHVPGRPDQPCSHPNDTANSTCVHCLPPDSGSNRPNSSAFLNNLLHFLTANPDTNCAAAGHAAYNSAVVVDYDTMKIGASYAMTYHTILRNSSDFIAALKQARELSVNLTRELDHEVFAYSVFYVYYEQYLHIYWDMGINIGLSLLAVFLVTVFMLGFDVWGALIIISVVFMIIVHMGGVMVYADINANAVSLVNLVMTVGIAVEFCSHIVRWFMMEKGTRLERAHSSLANMGSSVVSGITCTKFLGVFILFFAKSQLFEVYYFRMYISMVCIGAAHGLIFLPILLSFVGPPVPCVKVPRAYPKDPREGSPPPTQVPYSPQDNVQYSPNETRPSSNGVYPQLPGNVNEIDAYGGYGAPTYPRKSPGAGEKTPLLP</sequence>
<keyword evidence="4" id="KW-0153">Cholesterol metabolism</keyword>
<dbReference type="InterPro" id="IPR053958">
    <property type="entry name" value="HMGCR/SNAP/NPC1-like_SSD"/>
</dbReference>
<dbReference type="Proteomes" id="UP000007879">
    <property type="component" value="Unassembled WGS sequence"/>
</dbReference>
<feature type="transmembrane region" description="Helical" evidence="17">
    <location>
        <begin position="1249"/>
        <end position="1268"/>
    </location>
</feature>
<evidence type="ECO:0000256" key="14">
    <source>
        <dbReference type="ARBA" id="ARBA00023221"/>
    </source>
</evidence>
<evidence type="ECO:0000256" key="17">
    <source>
        <dbReference type="SAM" id="Phobius"/>
    </source>
</evidence>
<keyword evidence="3" id="KW-0813">Transport</keyword>
<dbReference type="Pfam" id="PF12349">
    <property type="entry name" value="Sterol-sensing"/>
    <property type="match status" value="1"/>
</dbReference>
<evidence type="ECO:0000256" key="18">
    <source>
        <dbReference type="SAM" id="SignalP"/>
    </source>
</evidence>
<feature type="transmembrane region" description="Helical" evidence="17">
    <location>
        <begin position="392"/>
        <end position="414"/>
    </location>
</feature>
<feature type="transmembrane region" description="Helical" evidence="17">
    <location>
        <begin position="1175"/>
        <end position="1198"/>
    </location>
</feature>
<dbReference type="GO" id="GO:0032934">
    <property type="term" value="F:sterol binding"/>
    <property type="evidence" value="ECO:0007669"/>
    <property type="project" value="TreeGrafter"/>
</dbReference>
<dbReference type="SUPFAM" id="SSF82866">
    <property type="entry name" value="Multidrug efflux transporter AcrB transmembrane domain"/>
    <property type="match status" value="2"/>
</dbReference>
<evidence type="ECO:0000259" key="19">
    <source>
        <dbReference type="PROSITE" id="PS50156"/>
    </source>
</evidence>
<keyword evidence="13" id="KW-0325">Glycoprotein</keyword>
<reference evidence="20" key="2">
    <citation type="submission" date="2017-05" db="UniProtKB">
        <authorList>
            <consortium name="EnsemblMetazoa"/>
        </authorList>
    </citation>
    <scope>IDENTIFICATION</scope>
</reference>
<keyword evidence="8" id="KW-0445">Lipid transport</keyword>
<feature type="transmembrane region" description="Helical" evidence="17">
    <location>
        <begin position="1210"/>
        <end position="1229"/>
    </location>
</feature>
<feature type="transmembrane region" description="Helical" evidence="17">
    <location>
        <begin position="1280"/>
        <end position="1303"/>
    </location>
</feature>
<evidence type="ECO:0000256" key="7">
    <source>
        <dbReference type="ARBA" id="ARBA00022989"/>
    </source>
</evidence>
<feature type="region of interest" description="Disordered" evidence="16">
    <location>
        <begin position="1370"/>
        <end position="1389"/>
    </location>
</feature>
<evidence type="ECO:0000313" key="21">
    <source>
        <dbReference type="Proteomes" id="UP000007879"/>
    </source>
</evidence>
<dbReference type="PANTHER" id="PTHR45727:SF2">
    <property type="entry name" value="NPC INTRACELLULAR CHOLESTEROL TRANSPORTER 1"/>
    <property type="match status" value="1"/>
</dbReference>
<evidence type="ECO:0000256" key="5">
    <source>
        <dbReference type="ARBA" id="ARBA00022692"/>
    </source>
</evidence>
<evidence type="ECO:0000256" key="15">
    <source>
        <dbReference type="ARBA" id="ARBA00034049"/>
    </source>
</evidence>
<dbReference type="InterPro" id="IPR032190">
    <property type="entry name" value="NPC1_N"/>
</dbReference>
<evidence type="ECO:0000256" key="9">
    <source>
        <dbReference type="ARBA" id="ARBA00023098"/>
    </source>
</evidence>
<dbReference type="PROSITE" id="PS50156">
    <property type="entry name" value="SSD"/>
    <property type="match status" value="1"/>
</dbReference>
<feature type="transmembrane region" description="Helical" evidence="17">
    <location>
        <begin position="292"/>
        <end position="323"/>
    </location>
</feature>
<evidence type="ECO:0000256" key="1">
    <source>
        <dbReference type="ARBA" id="ARBA00004127"/>
    </source>
</evidence>
<comment type="similarity">
    <text evidence="2">Belongs to the patched family.</text>
</comment>
<evidence type="ECO:0000256" key="4">
    <source>
        <dbReference type="ARBA" id="ARBA00022548"/>
    </source>
</evidence>
<evidence type="ECO:0000256" key="6">
    <source>
        <dbReference type="ARBA" id="ARBA00022729"/>
    </source>
</evidence>
<dbReference type="InterPro" id="IPR004765">
    <property type="entry name" value="NPC1-like"/>
</dbReference>
<evidence type="ECO:0000313" key="20">
    <source>
        <dbReference type="EnsemblMetazoa" id="Aqu2.1.37778_001"/>
    </source>
</evidence>
<dbReference type="OrthoDB" id="6510177at2759"/>
<evidence type="ECO:0000256" key="16">
    <source>
        <dbReference type="SAM" id="MobiDB-lite"/>
    </source>
</evidence>
<dbReference type="eggNOG" id="KOG1933">
    <property type="taxonomic scope" value="Eukaryota"/>
</dbReference>
<dbReference type="Pfam" id="PF16414">
    <property type="entry name" value="NPC1_N"/>
    <property type="match status" value="1"/>
</dbReference>
<feature type="transmembrane region" description="Helical" evidence="17">
    <location>
        <begin position="1147"/>
        <end position="1169"/>
    </location>
</feature>
<feature type="chain" id="PRO_5012394889" description="SSD domain-containing protein" evidence="18">
    <location>
        <begin position="23"/>
        <end position="1389"/>
    </location>
</feature>
<keyword evidence="9" id="KW-0443">Lipid metabolism</keyword>
<evidence type="ECO:0000256" key="13">
    <source>
        <dbReference type="ARBA" id="ARBA00023180"/>
    </source>
</evidence>
<dbReference type="STRING" id="400682.A0A1X7VCR1"/>
<dbReference type="GO" id="GO:0012505">
    <property type="term" value="C:endomembrane system"/>
    <property type="evidence" value="ECO:0007669"/>
    <property type="project" value="UniProtKB-SubCell"/>
</dbReference>
<keyword evidence="12" id="KW-1207">Sterol metabolism</keyword>
<dbReference type="InterPro" id="IPR053956">
    <property type="entry name" value="NPC1_MLD"/>
</dbReference>
<evidence type="ECO:0000256" key="3">
    <source>
        <dbReference type="ARBA" id="ARBA00022448"/>
    </source>
</evidence>
<dbReference type="Gene3D" id="1.20.1640.10">
    <property type="entry name" value="Multidrug efflux transporter AcrB transmembrane domain"/>
    <property type="match status" value="2"/>
</dbReference>
<dbReference type="EnsemblMetazoa" id="XM_019994006.1">
    <property type="protein sequence ID" value="XP_019849565.1"/>
    <property type="gene ID" value="LOC100636865"/>
</dbReference>
<dbReference type="GO" id="GO:0005319">
    <property type="term" value="F:lipid transporter activity"/>
    <property type="evidence" value="ECO:0007669"/>
    <property type="project" value="InterPro"/>
</dbReference>
<dbReference type="GO" id="GO:0008203">
    <property type="term" value="P:cholesterol metabolic process"/>
    <property type="evidence" value="ECO:0007669"/>
    <property type="project" value="UniProtKB-KW"/>
</dbReference>
<name>A0A1X7VCR1_AMPQE</name>
<feature type="compositionally biased region" description="Polar residues" evidence="16">
    <location>
        <begin position="1330"/>
        <end position="1352"/>
    </location>
</feature>
<evidence type="ECO:0000256" key="8">
    <source>
        <dbReference type="ARBA" id="ARBA00023055"/>
    </source>
</evidence>
<dbReference type="NCBIfam" id="TIGR00917">
    <property type="entry name" value="2A060601"/>
    <property type="match status" value="1"/>
</dbReference>
<reference evidence="21" key="1">
    <citation type="journal article" date="2010" name="Nature">
        <title>The Amphimedon queenslandica genome and the evolution of animal complexity.</title>
        <authorList>
            <person name="Srivastava M."/>
            <person name="Simakov O."/>
            <person name="Chapman J."/>
            <person name="Fahey B."/>
            <person name="Gauthier M.E."/>
            <person name="Mitros T."/>
            <person name="Richards G.S."/>
            <person name="Conaco C."/>
            <person name="Dacre M."/>
            <person name="Hellsten U."/>
            <person name="Larroux C."/>
            <person name="Putnam N.H."/>
            <person name="Stanke M."/>
            <person name="Adamska M."/>
            <person name="Darling A."/>
            <person name="Degnan S.M."/>
            <person name="Oakley T.H."/>
            <person name="Plachetzki D.C."/>
            <person name="Zhai Y."/>
            <person name="Adamski M."/>
            <person name="Calcino A."/>
            <person name="Cummins S.F."/>
            <person name="Goodstein D.M."/>
            <person name="Harris C."/>
            <person name="Jackson D.J."/>
            <person name="Leys S.P."/>
            <person name="Shu S."/>
            <person name="Woodcroft B.J."/>
            <person name="Vervoort M."/>
            <person name="Kosik K.S."/>
            <person name="Manning G."/>
            <person name="Degnan B.M."/>
            <person name="Rokhsar D.S."/>
        </authorList>
    </citation>
    <scope>NUCLEOTIDE SEQUENCE [LARGE SCALE GENOMIC DNA]</scope>
</reference>
<keyword evidence="10 17" id="KW-0472">Membrane</keyword>
<evidence type="ECO:0000256" key="12">
    <source>
        <dbReference type="ARBA" id="ARBA00023166"/>
    </source>
</evidence>
<proteinExistence type="inferred from homology"/>
<feature type="transmembrane region" description="Helical" evidence="17">
    <location>
        <begin position="675"/>
        <end position="696"/>
    </location>
</feature>
<feature type="transmembrane region" description="Helical" evidence="17">
    <location>
        <begin position="817"/>
        <end position="840"/>
    </location>
</feature>